<evidence type="ECO:0000313" key="2">
    <source>
        <dbReference type="Proteomes" id="UP000292424"/>
    </source>
</evidence>
<dbReference type="PROSITE" id="PS51257">
    <property type="entry name" value="PROKAR_LIPOPROTEIN"/>
    <property type="match status" value="1"/>
</dbReference>
<reference evidence="1 2" key="1">
    <citation type="submission" date="2019-09" db="EMBL/GenBank/DDBJ databases">
        <title>Complete genome sequence of Arachidicoccus sp. B3-10 isolated from apple orchard soil.</title>
        <authorList>
            <person name="Kim H.S."/>
            <person name="Han K.-I."/>
            <person name="Suh M.K."/>
            <person name="Lee K.C."/>
            <person name="Eom M.K."/>
            <person name="Kim J.-S."/>
            <person name="Kang S.W."/>
            <person name="Sin Y."/>
            <person name="Lee J.-S."/>
        </authorList>
    </citation>
    <scope>NUCLEOTIDE SEQUENCE [LARGE SCALE GENOMIC DNA]</scope>
    <source>
        <strain evidence="1 2">B3-10</strain>
    </source>
</reference>
<dbReference type="RefSeq" id="WP_131330592.1">
    <property type="nucleotide sequence ID" value="NZ_CP044016.1"/>
</dbReference>
<gene>
    <name evidence="1" type="ORF">E0W69_013605</name>
</gene>
<dbReference type="EMBL" id="CP044016">
    <property type="protein sequence ID" value="QES89650.1"/>
    <property type="molecule type" value="Genomic_DNA"/>
</dbReference>
<organism evidence="1 2">
    <name type="scientific">Rhizosphaericola mali</name>
    <dbReference type="NCBI Taxonomy" id="2545455"/>
    <lineage>
        <taxon>Bacteria</taxon>
        <taxon>Pseudomonadati</taxon>
        <taxon>Bacteroidota</taxon>
        <taxon>Chitinophagia</taxon>
        <taxon>Chitinophagales</taxon>
        <taxon>Chitinophagaceae</taxon>
        <taxon>Rhizosphaericola</taxon>
    </lineage>
</organism>
<protein>
    <submittedName>
        <fullName evidence="1">Uncharacterized protein</fullName>
    </submittedName>
</protein>
<name>A0A5P2G7B0_9BACT</name>
<dbReference type="AlphaFoldDB" id="A0A5P2G7B0"/>
<keyword evidence="2" id="KW-1185">Reference proteome</keyword>
<accession>A0A5P2G7B0</accession>
<proteinExistence type="predicted"/>
<sequence>MISPFKSLSNLFFPTLLLITVALTSCSKNQEADSYNIQQGADTVQIGYVAGTHGLTLRMNQVVNATVDLKIQVTSKDSSKHTLSIEIPANYNGWVSYLGEHYIVEWNYDAGYKDSVTNTITNPNYSTILSDYAYLRILGISSSDKSYGFQEIRYDEDWHYTDPLMPASIISFTANGKAQTFKKYFFEKKYFLYNVGGPGIFGLTWDKLALFTNQINYDDFKVNKTVPIPYFNYSEQNIYYGNGTPSDNHLGLSKSTIELSVTSISDGAFDGIFSGKTWIAGTNGDTLIIENGTISNLPFSIYGK</sequence>
<dbReference type="KEGG" id="arac:E0W69_013605"/>
<evidence type="ECO:0000313" key="1">
    <source>
        <dbReference type="EMBL" id="QES89650.1"/>
    </source>
</evidence>
<dbReference type="Proteomes" id="UP000292424">
    <property type="component" value="Chromosome"/>
</dbReference>